<comment type="caution">
    <text evidence="2">The sequence shown here is derived from an EMBL/GenBank/DDBJ whole genome shotgun (WGS) entry which is preliminary data.</text>
</comment>
<dbReference type="Proteomes" id="UP000813824">
    <property type="component" value="Unassembled WGS sequence"/>
</dbReference>
<keyword evidence="3" id="KW-1185">Reference proteome</keyword>
<evidence type="ECO:0000313" key="3">
    <source>
        <dbReference type="Proteomes" id="UP000813824"/>
    </source>
</evidence>
<proteinExistence type="predicted"/>
<gene>
    <name evidence="2" type="ORF">BXZ70DRAFT_1008370</name>
</gene>
<dbReference type="PANTHER" id="PTHR45348">
    <property type="entry name" value="HYPOTHETICAL OXIDOREDUCTASE (EUROFUNG)"/>
    <property type="match status" value="1"/>
</dbReference>
<dbReference type="SUPFAM" id="SSF51735">
    <property type="entry name" value="NAD(P)-binding Rossmann-fold domains"/>
    <property type="match status" value="1"/>
</dbReference>
<feature type="domain" description="Enoyl reductase (ER)" evidence="1">
    <location>
        <begin position="9"/>
        <end position="315"/>
    </location>
</feature>
<organism evidence="2 3">
    <name type="scientific">Cristinia sonorae</name>
    <dbReference type="NCBI Taxonomy" id="1940300"/>
    <lineage>
        <taxon>Eukaryota</taxon>
        <taxon>Fungi</taxon>
        <taxon>Dikarya</taxon>
        <taxon>Basidiomycota</taxon>
        <taxon>Agaricomycotina</taxon>
        <taxon>Agaricomycetes</taxon>
        <taxon>Agaricomycetidae</taxon>
        <taxon>Agaricales</taxon>
        <taxon>Pleurotineae</taxon>
        <taxon>Stephanosporaceae</taxon>
        <taxon>Cristinia</taxon>
    </lineage>
</organism>
<dbReference type="InterPro" id="IPR036291">
    <property type="entry name" value="NAD(P)-bd_dom_sf"/>
</dbReference>
<dbReference type="OrthoDB" id="10257049at2759"/>
<dbReference type="PANTHER" id="PTHR45348:SF7">
    <property type="entry name" value="ZINC BINDING OXIDOREDUCTASE, PUTATIVE-RELATED"/>
    <property type="match status" value="1"/>
</dbReference>
<reference evidence="2" key="1">
    <citation type="journal article" date="2021" name="New Phytol.">
        <title>Evolutionary innovations through gain and loss of genes in the ectomycorrhizal Boletales.</title>
        <authorList>
            <person name="Wu G."/>
            <person name="Miyauchi S."/>
            <person name="Morin E."/>
            <person name="Kuo A."/>
            <person name="Drula E."/>
            <person name="Varga T."/>
            <person name="Kohler A."/>
            <person name="Feng B."/>
            <person name="Cao Y."/>
            <person name="Lipzen A."/>
            <person name="Daum C."/>
            <person name="Hundley H."/>
            <person name="Pangilinan J."/>
            <person name="Johnson J."/>
            <person name="Barry K."/>
            <person name="LaButti K."/>
            <person name="Ng V."/>
            <person name="Ahrendt S."/>
            <person name="Min B."/>
            <person name="Choi I.G."/>
            <person name="Park H."/>
            <person name="Plett J.M."/>
            <person name="Magnuson J."/>
            <person name="Spatafora J.W."/>
            <person name="Nagy L.G."/>
            <person name="Henrissat B."/>
            <person name="Grigoriev I.V."/>
            <person name="Yang Z.L."/>
            <person name="Xu J."/>
            <person name="Martin F.M."/>
        </authorList>
    </citation>
    <scope>NUCLEOTIDE SEQUENCE</scope>
    <source>
        <strain evidence="2">KKN 215</strain>
    </source>
</reference>
<dbReference type="Pfam" id="PF08240">
    <property type="entry name" value="ADH_N"/>
    <property type="match status" value="1"/>
</dbReference>
<dbReference type="InterPro" id="IPR011032">
    <property type="entry name" value="GroES-like_sf"/>
</dbReference>
<dbReference type="InterPro" id="IPR047122">
    <property type="entry name" value="Trans-enoyl_RdTase-like"/>
</dbReference>
<dbReference type="InterPro" id="IPR020843">
    <property type="entry name" value="ER"/>
</dbReference>
<dbReference type="Gene3D" id="3.90.180.10">
    <property type="entry name" value="Medium-chain alcohol dehydrogenases, catalytic domain"/>
    <property type="match status" value="1"/>
</dbReference>
<dbReference type="Gene3D" id="3.40.50.720">
    <property type="entry name" value="NAD(P)-binding Rossmann-like Domain"/>
    <property type="match status" value="1"/>
</dbReference>
<dbReference type="InterPro" id="IPR013154">
    <property type="entry name" value="ADH-like_N"/>
</dbReference>
<protein>
    <submittedName>
        <fullName evidence="2">Chaperonin 10-like protein</fullName>
    </submittedName>
</protein>
<name>A0A8K0UQ87_9AGAR</name>
<evidence type="ECO:0000313" key="2">
    <source>
        <dbReference type="EMBL" id="KAH8100355.1"/>
    </source>
</evidence>
<dbReference type="SUPFAM" id="SSF50129">
    <property type="entry name" value="GroES-like"/>
    <property type="match status" value="1"/>
</dbReference>
<accession>A0A8K0UQ87</accession>
<dbReference type="SMART" id="SM00829">
    <property type="entry name" value="PKS_ER"/>
    <property type="match status" value="1"/>
</dbReference>
<dbReference type="AlphaFoldDB" id="A0A8K0UQ87"/>
<evidence type="ECO:0000259" key="1">
    <source>
        <dbReference type="SMART" id="SM00829"/>
    </source>
</evidence>
<sequence length="319" mass="34596">MRALVTAPGNTATVQDIPVPEPGANEIRIKVHSIALNPVDALYTFNPPAPPGRVVGSDVAGTVDKVGPGVTLWRAGDRVASFLQGATSGNERPGGFAEYAVVEADLAIAIPKEVSFDQAATVPLCSLTAAQALFIRLKIKPPFPSPFTYVPKSAESPTILIYSATTSLGLFVLELSKLLRTSAGNPYRIFATASPKNHDKLLQLGVEKVSDYREPEWPRGGTIACIRKSTWSKDNVREDVIGIYSSVWVGLGKDIIYNNELMPADPSWRKFTVEIYKWLSSATDRLPISPNPVRLMPGGLDRIVADGFTLKSQSLYYPK</sequence>
<dbReference type="EMBL" id="JAEVFJ010000016">
    <property type="protein sequence ID" value="KAH8100355.1"/>
    <property type="molecule type" value="Genomic_DNA"/>
</dbReference>
<dbReference type="CDD" id="cd08249">
    <property type="entry name" value="enoyl_reductase_like"/>
    <property type="match status" value="1"/>
</dbReference>
<dbReference type="GO" id="GO:0016651">
    <property type="term" value="F:oxidoreductase activity, acting on NAD(P)H"/>
    <property type="evidence" value="ECO:0007669"/>
    <property type="project" value="InterPro"/>
</dbReference>